<dbReference type="InterPro" id="IPR050922">
    <property type="entry name" value="LytR/CpsA/Psr_CW_biosynth"/>
</dbReference>
<keyword evidence="3" id="KW-1133">Transmembrane helix</keyword>
<dbReference type="PANTHER" id="PTHR33392">
    <property type="entry name" value="POLYISOPRENYL-TEICHOIC ACID--PEPTIDOGLYCAN TEICHOIC ACID TRANSFERASE TAGU"/>
    <property type="match status" value="1"/>
</dbReference>
<keyword evidence="3" id="KW-0812">Transmembrane</keyword>
<feature type="compositionally biased region" description="Acidic residues" evidence="2">
    <location>
        <begin position="577"/>
        <end position="586"/>
    </location>
</feature>
<dbReference type="NCBIfam" id="TIGR00350">
    <property type="entry name" value="lytR_cpsA_psr"/>
    <property type="match status" value="1"/>
</dbReference>
<dbReference type="Gene3D" id="3.30.70.2390">
    <property type="match status" value="1"/>
</dbReference>
<feature type="domain" description="LytR/CpsA/Psr regulator C-terminal" evidence="5">
    <location>
        <begin position="598"/>
        <end position="679"/>
    </location>
</feature>
<feature type="region of interest" description="Disordered" evidence="2">
    <location>
        <begin position="114"/>
        <end position="136"/>
    </location>
</feature>
<evidence type="ECO:0000256" key="1">
    <source>
        <dbReference type="ARBA" id="ARBA00006068"/>
    </source>
</evidence>
<keyword evidence="3" id="KW-0472">Membrane</keyword>
<feature type="domain" description="Cell envelope-related transcriptional attenuator" evidence="4">
    <location>
        <begin position="308"/>
        <end position="477"/>
    </location>
</feature>
<dbReference type="Proteomes" id="UP000011016">
    <property type="component" value="Unassembled WGS sequence"/>
</dbReference>
<dbReference type="EMBL" id="CAJZ01000129">
    <property type="protein sequence ID" value="CCI83683.1"/>
    <property type="molecule type" value="Genomic_DNA"/>
</dbReference>
<reference evidence="6 7" key="1">
    <citation type="journal article" date="2012" name="J. Bacteriol.">
        <title>Draft Genome Sequence of Turicella otitidis ATCC 51513, Isolated from Middle Ear Fluid from a Child with Otitis Media.</title>
        <authorList>
            <person name="Brinkrolf K."/>
            <person name="Schneider J."/>
            <person name="Knecht M."/>
            <person name="Ruckert C."/>
            <person name="Tauch A."/>
        </authorList>
    </citation>
    <scope>NUCLEOTIDE SEQUENCE [LARGE SCALE GENOMIC DNA]</scope>
    <source>
        <strain evidence="6 7">ATCC 51513</strain>
    </source>
</reference>
<accession>I7IXB4</accession>
<feature type="region of interest" description="Disordered" evidence="2">
    <location>
        <begin position="678"/>
        <end position="716"/>
    </location>
</feature>
<organism evidence="6 7">
    <name type="scientific">Corynebacterium otitidis ATCC 51513</name>
    <dbReference type="NCBI Taxonomy" id="883169"/>
    <lineage>
        <taxon>Bacteria</taxon>
        <taxon>Bacillati</taxon>
        <taxon>Actinomycetota</taxon>
        <taxon>Actinomycetes</taxon>
        <taxon>Mycobacteriales</taxon>
        <taxon>Corynebacteriaceae</taxon>
        <taxon>Corynebacterium</taxon>
    </lineage>
</organism>
<evidence type="ECO:0000313" key="6">
    <source>
        <dbReference type="EMBL" id="CCI83683.1"/>
    </source>
</evidence>
<name>I7IXB4_9CORY</name>
<dbReference type="Pfam" id="PF03816">
    <property type="entry name" value="LytR_cpsA_psr"/>
    <property type="match status" value="1"/>
</dbReference>
<comment type="similarity">
    <text evidence="1">Belongs to the LytR/CpsA/Psr (LCP) family.</text>
</comment>
<evidence type="ECO:0000259" key="4">
    <source>
        <dbReference type="Pfam" id="PF03816"/>
    </source>
</evidence>
<dbReference type="Pfam" id="PF13399">
    <property type="entry name" value="LytR_C"/>
    <property type="match status" value="1"/>
</dbReference>
<feature type="compositionally biased region" description="Low complexity" evidence="2">
    <location>
        <begin position="122"/>
        <end position="132"/>
    </location>
</feature>
<comment type="caution">
    <text evidence="6">The sequence shown here is derived from an EMBL/GenBank/DDBJ whole genome shotgun (WGS) entry which is preliminary data.</text>
</comment>
<dbReference type="AlphaFoldDB" id="I7IXB4"/>
<evidence type="ECO:0000256" key="3">
    <source>
        <dbReference type="SAM" id="Phobius"/>
    </source>
</evidence>
<evidence type="ECO:0000259" key="5">
    <source>
        <dbReference type="Pfam" id="PF13399"/>
    </source>
</evidence>
<feature type="transmembrane region" description="Helical" evidence="3">
    <location>
        <begin position="226"/>
        <end position="246"/>
    </location>
</feature>
<evidence type="ECO:0000313" key="7">
    <source>
        <dbReference type="Proteomes" id="UP000011016"/>
    </source>
</evidence>
<dbReference type="Gene3D" id="3.40.630.190">
    <property type="entry name" value="LCP protein"/>
    <property type="match status" value="1"/>
</dbReference>
<dbReference type="PANTHER" id="PTHR33392:SF6">
    <property type="entry name" value="POLYISOPRENYL-TEICHOIC ACID--PEPTIDOGLYCAN TEICHOIC ACID TRANSFERASE TAGU"/>
    <property type="match status" value="1"/>
</dbReference>
<gene>
    <name evidence="6" type="ORF">BN46_0955</name>
</gene>
<protein>
    <submittedName>
        <fullName evidence="6">Membrane-bound protein lytR</fullName>
    </submittedName>
</protein>
<proteinExistence type="inferred from homology"/>
<evidence type="ECO:0000256" key="2">
    <source>
        <dbReference type="SAM" id="MobiDB-lite"/>
    </source>
</evidence>
<dbReference type="InterPro" id="IPR027381">
    <property type="entry name" value="LytR/CpsA/Psr_C"/>
</dbReference>
<dbReference type="InterPro" id="IPR004474">
    <property type="entry name" value="LytR_CpsA_psr"/>
</dbReference>
<feature type="region of interest" description="Disordered" evidence="2">
    <location>
        <begin position="561"/>
        <end position="592"/>
    </location>
</feature>
<sequence>MHGALPGELRAPVDARRVGGFVRADRPAGGAAVAENIVGGDVHEQRALFGRAPREVAGGGGVERLGAVGLVLLAVDVGGGRGVDDRIHAAKRRVGGDGLRVRDVEVAAAKLAHLDPSRRGEAQAPAQLPAGPGDRDGGAHFAPLSPFWLLGRAARYCRPGCIANRISPTCLAGRRRAARDRLVSTPARKVFPASDTMSSTPRYTRQPHNLDIKAAMRQSGPRSVRAILAFLAVVALLVVGVGWWAVGRVSGGVASAEGLELGEGLDGRDGATDILLVGADSRTDAQGNPLSEEELSALRAGVDEGEHNTDTIMVIRVPNDGSGATAVSIPRDTYIADPEMGNMKINGVFTAHKQQRIGELEEQGVTDPHEIEVESNAAGRDALVRVVSGLTGIEVDHYAEVGLLGFVLLTDAVGGVDVCLKEDTQDEYSGVDLEAGEHRLDGIQALGFVRQRHGLPRGDLDRVVRQQAYMASMVDRLLSAGTLANPAALSEIGQAVERSVVIDEDWDIIGFAQQMSDLVAGNVKFATIPVVAADGVGDYGESVVVVDTDEVHAFMEDLLGDLERGGAGGDDDKKPEDEDGGDESPDEPNPAMDKKLYILNAGTVEGLAGGVASHLDEHGYQIVEISNAQEGLYQQSQIVAADPEDPAAQALAEELGGIPVVADDSLEGDSLVVVIADEYDGPSGDPADAPAGTGEAESPEGAGPVIEAGDGPPCVY</sequence>